<organism evidence="1 2">
    <name type="scientific">Xanthoceras sorbifolium</name>
    <dbReference type="NCBI Taxonomy" id="99658"/>
    <lineage>
        <taxon>Eukaryota</taxon>
        <taxon>Viridiplantae</taxon>
        <taxon>Streptophyta</taxon>
        <taxon>Embryophyta</taxon>
        <taxon>Tracheophyta</taxon>
        <taxon>Spermatophyta</taxon>
        <taxon>Magnoliopsida</taxon>
        <taxon>eudicotyledons</taxon>
        <taxon>Gunneridae</taxon>
        <taxon>Pentapetalae</taxon>
        <taxon>rosids</taxon>
        <taxon>malvids</taxon>
        <taxon>Sapindales</taxon>
        <taxon>Sapindaceae</taxon>
        <taxon>Xanthoceroideae</taxon>
        <taxon>Xanthoceras</taxon>
    </lineage>
</organism>
<gene>
    <name evidence="1" type="ORF">JRO89_XS01G0408000</name>
</gene>
<name>A0ABQ8IPJ8_9ROSI</name>
<reference evidence="1 2" key="1">
    <citation type="submission" date="2021-02" db="EMBL/GenBank/DDBJ databases">
        <title>Plant Genome Project.</title>
        <authorList>
            <person name="Zhang R.-G."/>
        </authorList>
    </citation>
    <scope>NUCLEOTIDE SEQUENCE [LARGE SCALE GENOMIC DNA]</scope>
    <source>
        <tissue evidence="1">Leaves</tissue>
    </source>
</reference>
<proteinExistence type="predicted"/>
<comment type="caution">
    <text evidence="1">The sequence shown here is derived from an EMBL/GenBank/DDBJ whole genome shotgun (WGS) entry which is preliminary data.</text>
</comment>
<evidence type="ECO:0000313" key="2">
    <source>
        <dbReference type="Proteomes" id="UP000827721"/>
    </source>
</evidence>
<dbReference type="PANTHER" id="PTHR36019">
    <property type="entry name" value="PLANT/PROTEIN"/>
    <property type="match status" value="1"/>
</dbReference>
<evidence type="ECO:0000313" key="1">
    <source>
        <dbReference type="EMBL" id="KAH7578632.1"/>
    </source>
</evidence>
<keyword evidence="2" id="KW-1185">Reference proteome</keyword>
<dbReference type="EMBL" id="JAFEMO010000001">
    <property type="protein sequence ID" value="KAH7578632.1"/>
    <property type="molecule type" value="Genomic_DNA"/>
</dbReference>
<sequence length="114" mass="13217">MSLNCLTCQTLQRTDSEKEYGHEIYRTLCCIKVERSWSGNLTPPPPPAYEQMRNGSMVATKNRKKNCRRLHSTGAVYDGTDEPRLVRSAGMRRDWSFEDLGERNDQMRKSGRLF</sequence>
<protein>
    <submittedName>
        <fullName evidence="1">Uncharacterized protein</fullName>
    </submittedName>
</protein>
<dbReference type="PANTHER" id="PTHR36019:SF3">
    <property type="entry name" value="PLANT_PROTEIN"/>
    <property type="match status" value="1"/>
</dbReference>
<accession>A0ABQ8IPJ8</accession>
<dbReference type="Proteomes" id="UP000827721">
    <property type="component" value="Unassembled WGS sequence"/>
</dbReference>